<dbReference type="PROSITE" id="PS00138">
    <property type="entry name" value="SUBTILASE_SER"/>
    <property type="match status" value="1"/>
</dbReference>
<dbReference type="GO" id="GO:0006508">
    <property type="term" value="P:proteolysis"/>
    <property type="evidence" value="ECO:0007669"/>
    <property type="project" value="UniProtKB-KW"/>
</dbReference>
<dbReference type="OrthoDB" id="9813435at2"/>
<evidence type="ECO:0000256" key="6">
    <source>
        <dbReference type="RuleBase" id="RU003355"/>
    </source>
</evidence>
<dbReference type="Gene3D" id="2.60.120.260">
    <property type="entry name" value="Galactose-binding domain-like"/>
    <property type="match status" value="1"/>
</dbReference>
<keyword evidence="4 5" id="KW-0720">Serine protease</keyword>
<evidence type="ECO:0000256" key="4">
    <source>
        <dbReference type="ARBA" id="ARBA00022825"/>
    </source>
</evidence>
<dbReference type="Pfam" id="PF01483">
    <property type="entry name" value="P_proprotein"/>
    <property type="match status" value="1"/>
</dbReference>
<evidence type="ECO:0000256" key="7">
    <source>
        <dbReference type="SAM" id="MobiDB-lite"/>
    </source>
</evidence>
<dbReference type="Gene3D" id="3.40.50.200">
    <property type="entry name" value="Peptidase S8/S53 domain"/>
    <property type="match status" value="1"/>
</dbReference>
<dbReference type="InterPro" id="IPR034193">
    <property type="entry name" value="PCSK9_ProteinaseK-like"/>
</dbReference>
<dbReference type="Pfam" id="PF05922">
    <property type="entry name" value="Inhibitor_I9"/>
    <property type="match status" value="1"/>
</dbReference>
<dbReference type="PROSITE" id="PS00137">
    <property type="entry name" value="SUBTILASE_HIS"/>
    <property type="match status" value="1"/>
</dbReference>
<dbReference type="RefSeq" id="WP_123814926.1">
    <property type="nucleotide sequence ID" value="NZ_RKQZ01000001.1"/>
</dbReference>
<dbReference type="InterPro" id="IPR008979">
    <property type="entry name" value="Galactose-bd-like_sf"/>
</dbReference>
<feature type="active site" description="Charge relay system" evidence="5">
    <location>
        <position position="176"/>
    </location>
</feature>
<feature type="active site" description="Charge relay system" evidence="5">
    <location>
        <position position="209"/>
    </location>
</feature>
<comment type="similarity">
    <text evidence="1 5 6">Belongs to the peptidase S8 family.</text>
</comment>
<feature type="chain" id="PRO_5038772251" evidence="8">
    <location>
        <begin position="37"/>
        <end position="544"/>
    </location>
</feature>
<dbReference type="Proteomes" id="UP000280501">
    <property type="component" value="Unassembled WGS sequence"/>
</dbReference>
<dbReference type="FunFam" id="3.40.50.200:FF:000014">
    <property type="entry name" value="Proteinase K"/>
    <property type="match status" value="1"/>
</dbReference>
<proteinExistence type="inferred from homology"/>
<feature type="signal peptide" evidence="8">
    <location>
        <begin position="1"/>
        <end position="36"/>
    </location>
</feature>
<feature type="domain" description="P/Homo B" evidence="9">
    <location>
        <begin position="422"/>
        <end position="544"/>
    </location>
</feature>
<dbReference type="InterPro" id="IPR000209">
    <property type="entry name" value="Peptidase_S8/S53_dom"/>
</dbReference>
<dbReference type="Pfam" id="PF00082">
    <property type="entry name" value="Peptidase_S8"/>
    <property type="match status" value="1"/>
</dbReference>
<dbReference type="PRINTS" id="PR00723">
    <property type="entry name" value="SUBTILISIN"/>
</dbReference>
<evidence type="ECO:0000313" key="11">
    <source>
        <dbReference type="Proteomes" id="UP000280501"/>
    </source>
</evidence>
<dbReference type="InterPro" id="IPR023828">
    <property type="entry name" value="Peptidase_S8_Ser-AS"/>
</dbReference>
<keyword evidence="11" id="KW-1185">Reference proteome</keyword>
<dbReference type="GO" id="GO:0004252">
    <property type="term" value="F:serine-type endopeptidase activity"/>
    <property type="evidence" value="ECO:0007669"/>
    <property type="project" value="UniProtKB-UniRule"/>
</dbReference>
<dbReference type="InterPro" id="IPR023827">
    <property type="entry name" value="Peptidase_S8_Asp-AS"/>
</dbReference>
<sequence>MKRVTPHDPGSRRSPRARRWAATAAGLAVIAAPALAAPSVASAAAPLDDKPRIIAADSPDAVAGEYIVVLDESEVGIQQVTGKAHGLVKKYGGTVKNSYKTAIRGFSAKMSPGQANKLSKDPAVAYVEQNQVVHATATQAPTPSWGLDRIDQRDLPLDDSYTYPNSGTGVTAYIIDTGILTTHQDFGGRASHGTDTVDGDSNATDCNGHGTHVAGTVGGSSYGVAKDVDLVGVRVLDCAGSGTYDGVIAGIDWVTADHAAGEPAVANMSLGGGFSQAVNDAVADSIADGVTYALAAGNEYAADACNTSPASTPEAITVGATQSNDARASYSNVGTCLDIFAPGSSITSAWHTSNSATNTISGTSMASPHVAGAAALVTAANPGYTPQQVRDQLVADATTGAVSNPGSGSPNALLYVGDEANNPPDPDPEPEPGCSGSSTADVDIDDNSTSESTIAIADCAAPSGTATVDVDIVHTWVGDLTVSLVSPDGSVYTLRERSGGSANDITETYTVDVSGESPDGTWVLRVQDSATWDTGYIDGWSLSL</sequence>
<name>A0A3N4YLG1_9MICO</name>
<protein>
    <submittedName>
        <fullName evidence="10">Subtilisin family serine protease</fullName>
    </submittedName>
</protein>
<dbReference type="GO" id="GO:0005615">
    <property type="term" value="C:extracellular space"/>
    <property type="evidence" value="ECO:0007669"/>
    <property type="project" value="TreeGrafter"/>
</dbReference>
<dbReference type="InterPro" id="IPR002884">
    <property type="entry name" value="P_dom"/>
</dbReference>
<reference evidence="10 11" key="1">
    <citation type="submission" date="2018-11" db="EMBL/GenBank/DDBJ databases">
        <title>Sequencing the genomes of 1000 actinobacteria strains.</title>
        <authorList>
            <person name="Klenk H.-P."/>
        </authorList>
    </citation>
    <scope>NUCLEOTIDE SEQUENCE [LARGE SCALE GENOMIC DNA]</scope>
    <source>
        <strain evidence="10 11">DSM 15700</strain>
    </source>
</reference>
<dbReference type="SUPFAM" id="SSF52743">
    <property type="entry name" value="Subtilisin-like"/>
    <property type="match status" value="1"/>
</dbReference>
<dbReference type="SUPFAM" id="SSF49785">
    <property type="entry name" value="Galactose-binding domain-like"/>
    <property type="match status" value="1"/>
</dbReference>
<feature type="compositionally biased region" description="Polar residues" evidence="7">
    <location>
        <begin position="400"/>
        <end position="410"/>
    </location>
</feature>
<dbReference type="PANTHER" id="PTHR43806:SF11">
    <property type="entry name" value="CEREVISIN-RELATED"/>
    <property type="match status" value="1"/>
</dbReference>
<evidence type="ECO:0000256" key="1">
    <source>
        <dbReference type="ARBA" id="ARBA00011073"/>
    </source>
</evidence>
<dbReference type="Gene3D" id="3.30.70.80">
    <property type="entry name" value="Peptidase S8 propeptide/proteinase inhibitor I9"/>
    <property type="match status" value="1"/>
</dbReference>
<dbReference type="InterPro" id="IPR050131">
    <property type="entry name" value="Peptidase_S8_subtilisin-like"/>
</dbReference>
<dbReference type="EMBL" id="RKQZ01000001">
    <property type="protein sequence ID" value="RPF21939.1"/>
    <property type="molecule type" value="Genomic_DNA"/>
</dbReference>
<dbReference type="PANTHER" id="PTHR43806">
    <property type="entry name" value="PEPTIDASE S8"/>
    <property type="match status" value="1"/>
</dbReference>
<dbReference type="CDD" id="cd04077">
    <property type="entry name" value="Peptidases_S8_PCSK9_ProteinaseK_like"/>
    <property type="match status" value="1"/>
</dbReference>
<dbReference type="InterPro" id="IPR037045">
    <property type="entry name" value="S8pro/Inhibitor_I9_sf"/>
</dbReference>
<dbReference type="InterPro" id="IPR015500">
    <property type="entry name" value="Peptidase_S8_subtilisin-rel"/>
</dbReference>
<dbReference type="PROSITE" id="PS51892">
    <property type="entry name" value="SUBTILASE"/>
    <property type="match status" value="1"/>
</dbReference>
<evidence type="ECO:0000256" key="3">
    <source>
        <dbReference type="ARBA" id="ARBA00022801"/>
    </source>
</evidence>
<keyword evidence="8" id="KW-0732">Signal</keyword>
<evidence type="ECO:0000256" key="8">
    <source>
        <dbReference type="SAM" id="SignalP"/>
    </source>
</evidence>
<dbReference type="InterPro" id="IPR022398">
    <property type="entry name" value="Peptidase_S8_His-AS"/>
</dbReference>
<keyword evidence="3 5" id="KW-0378">Hydrolase</keyword>
<accession>A0A3N4YLG1</accession>
<dbReference type="SUPFAM" id="SSF54897">
    <property type="entry name" value="Protease propeptides/inhibitors"/>
    <property type="match status" value="1"/>
</dbReference>
<dbReference type="AlphaFoldDB" id="A0A3N4YLG1"/>
<dbReference type="InterPro" id="IPR036852">
    <property type="entry name" value="Peptidase_S8/S53_dom_sf"/>
</dbReference>
<dbReference type="PROSITE" id="PS00136">
    <property type="entry name" value="SUBTILASE_ASP"/>
    <property type="match status" value="1"/>
</dbReference>
<dbReference type="PROSITE" id="PS51829">
    <property type="entry name" value="P_HOMO_B"/>
    <property type="match status" value="1"/>
</dbReference>
<evidence type="ECO:0000259" key="9">
    <source>
        <dbReference type="PROSITE" id="PS51829"/>
    </source>
</evidence>
<keyword evidence="2 5" id="KW-0645">Protease</keyword>
<dbReference type="InterPro" id="IPR010259">
    <property type="entry name" value="S8pro/Inhibitor_I9"/>
</dbReference>
<evidence type="ECO:0000256" key="2">
    <source>
        <dbReference type="ARBA" id="ARBA00022670"/>
    </source>
</evidence>
<feature type="active site" description="Charge relay system" evidence="5">
    <location>
        <position position="364"/>
    </location>
</feature>
<organism evidence="10 11">
    <name type="scientific">Myceligenerans xiligouense</name>
    <dbReference type="NCBI Taxonomy" id="253184"/>
    <lineage>
        <taxon>Bacteria</taxon>
        <taxon>Bacillati</taxon>
        <taxon>Actinomycetota</taxon>
        <taxon>Actinomycetes</taxon>
        <taxon>Micrococcales</taxon>
        <taxon>Promicromonosporaceae</taxon>
        <taxon>Myceligenerans</taxon>
    </lineage>
</organism>
<feature type="region of interest" description="Disordered" evidence="7">
    <location>
        <begin position="399"/>
        <end position="446"/>
    </location>
</feature>
<evidence type="ECO:0000313" key="10">
    <source>
        <dbReference type="EMBL" id="RPF21939.1"/>
    </source>
</evidence>
<evidence type="ECO:0000256" key="5">
    <source>
        <dbReference type="PROSITE-ProRule" id="PRU01240"/>
    </source>
</evidence>
<gene>
    <name evidence="10" type="ORF">EDD34_2579</name>
</gene>
<comment type="caution">
    <text evidence="10">The sequence shown here is derived from an EMBL/GenBank/DDBJ whole genome shotgun (WGS) entry which is preliminary data.</text>
</comment>